<dbReference type="EMBL" id="CP019630">
    <property type="protein sequence ID" value="AQQ03908.1"/>
    <property type="molecule type" value="Genomic_DNA"/>
</dbReference>
<feature type="domain" description="Transglycosylase SLT" evidence="4">
    <location>
        <begin position="41"/>
        <end position="142"/>
    </location>
</feature>
<organism evidence="5 6">
    <name type="scientific">Roseibium algicola</name>
    <dbReference type="NCBI Taxonomy" id="2857014"/>
    <lineage>
        <taxon>Bacteria</taxon>
        <taxon>Pseudomonadati</taxon>
        <taxon>Pseudomonadota</taxon>
        <taxon>Alphaproteobacteria</taxon>
        <taxon>Hyphomicrobiales</taxon>
        <taxon>Stappiaceae</taxon>
        <taxon>Roseibium</taxon>
    </lineage>
</organism>
<proteinExistence type="inferred from homology"/>
<dbReference type="Gene3D" id="1.10.530.10">
    <property type="match status" value="1"/>
</dbReference>
<dbReference type="RefSeq" id="WP_077291133.1">
    <property type="nucleotide sequence ID" value="NZ_CP019630.1"/>
</dbReference>
<evidence type="ECO:0000256" key="3">
    <source>
        <dbReference type="SAM" id="MobiDB-lite"/>
    </source>
</evidence>
<comment type="similarity">
    <text evidence="1">Belongs to the transglycosylase Slt family.</text>
</comment>
<dbReference type="CDD" id="cd00254">
    <property type="entry name" value="LT-like"/>
    <property type="match status" value="1"/>
</dbReference>
<dbReference type="SUPFAM" id="SSF53955">
    <property type="entry name" value="Lysozyme-like"/>
    <property type="match status" value="1"/>
</dbReference>
<dbReference type="PANTHER" id="PTHR37423">
    <property type="entry name" value="SOLUBLE LYTIC MUREIN TRANSGLYCOSYLASE-RELATED"/>
    <property type="match status" value="1"/>
</dbReference>
<dbReference type="PANTHER" id="PTHR37423:SF2">
    <property type="entry name" value="MEMBRANE-BOUND LYTIC MUREIN TRANSGLYCOSYLASE C"/>
    <property type="match status" value="1"/>
</dbReference>
<evidence type="ECO:0000259" key="4">
    <source>
        <dbReference type="Pfam" id="PF01464"/>
    </source>
</evidence>
<evidence type="ECO:0000256" key="1">
    <source>
        <dbReference type="ARBA" id="ARBA00007734"/>
    </source>
</evidence>
<feature type="region of interest" description="Disordered" evidence="3">
    <location>
        <begin position="198"/>
        <end position="239"/>
    </location>
</feature>
<protein>
    <recommendedName>
        <fullName evidence="4">Transglycosylase SLT domain-containing protein</fullName>
    </recommendedName>
</protein>
<keyword evidence="6" id="KW-1185">Reference proteome</keyword>
<dbReference type="Proteomes" id="UP000188174">
    <property type="component" value="Chromosome"/>
</dbReference>
<comment type="similarity">
    <text evidence="2">Belongs to the virb1 family.</text>
</comment>
<evidence type="ECO:0000313" key="5">
    <source>
        <dbReference type="EMBL" id="AQQ03908.1"/>
    </source>
</evidence>
<evidence type="ECO:0000256" key="2">
    <source>
        <dbReference type="ARBA" id="ARBA00009387"/>
    </source>
</evidence>
<gene>
    <name evidence="5" type="ORF">B0E33_10170</name>
</gene>
<evidence type="ECO:0000313" key="6">
    <source>
        <dbReference type="Proteomes" id="UP000188174"/>
    </source>
</evidence>
<dbReference type="Pfam" id="PF01464">
    <property type="entry name" value="SLT"/>
    <property type="match status" value="1"/>
</dbReference>
<dbReference type="InterPro" id="IPR008258">
    <property type="entry name" value="Transglycosylase_SLT_dom_1"/>
</dbReference>
<accession>A0ABN4WXE4</accession>
<feature type="compositionally biased region" description="Polar residues" evidence="3">
    <location>
        <begin position="230"/>
        <end position="239"/>
    </location>
</feature>
<sequence>MRHTAFLLLTGLFLDCISADVVSAGTATSGQPIPGDPFTAYIAEASQRFGVPAHWIRAVLGMESDGNPNAVSAAGAMGLMQLMPGTREEMRGRYGLSADPFEPRNNILAGTAYLREMFDRYGDITGMLAAYNAGPAHYDAYLETCRALPVETRTYVALLAPALGGRPLPDASGVSVCPPDWRDAPLFVGPKTANATANRQQFDGRSSATPRAAETDRRYPRSGTAGTLFVSRSSGEGFR</sequence>
<feature type="compositionally biased region" description="Polar residues" evidence="3">
    <location>
        <begin position="198"/>
        <end position="209"/>
    </location>
</feature>
<reference evidence="5 6" key="1">
    <citation type="submission" date="2017-02" db="EMBL/GenBank/DDBJ databases">
        <authorList>
            <person name="Jeong S."/>
        </authorList>
    </citation>
    <scope>NUCLEOTIDE SEQUENCE [LARGE SCALE GENOMIC DNA]</scope>
    <source>
        <strain evidence="5 6">RMAR6-6</strain>
    </source>
</reference>
<dbReference type="InterPro" id="IPR023346">
    <property type="entry name" value="Lysozyme-like_dom_sf"/>
</dbReference>
<name>A0ABN4WXE4_9HYPH</name>